<dbReference type="AlphaFoldDB" id="A0A4C2AD15"/>
<gene>
    <name evidence="1" type="ORF">EVAR_100393_1</name>
</gene>
<proteinExistence type="predicted"/>
<protein>
    <submittedName>
        <fullName evidence="1">Uncharacterized protein</fullName>
    </submittedName>
</protein>
<sequence length="67" mass="6774">MISGPSSQLIVIGASLNHPDVAMVSNSSIADHDGTRDVSDLHGLKQPPEELVHAGGAETLVASSDAA</sequence>
<dbReference type="Proteomes" id="UP000299102">
    <property type="component" value="Unassembled WGS sequence"/>
</dbReference>
<dbReference type="EMBL" id="BGZK01002869">
    <property type="protein sequence ID" value="GBP97099.1"/>
    <property type="molecule type" value="Genomic_DNA"/>
</dbReference>
<organism evidence="1 2">
    <name type="scientific">Eumeta variegata</name>
    <name type="common">Bagworm moth</name>
    <name type="synonym">Eumeta japonica</name>
    <dbReference type="NCBI Taxonomy" id="151549"/>
    <lineage>
        <taxon>Eukaryota</taxon>
        <taxon>Metazoa</taxon>
        <taxon>Ecdysozoa</taxon>
        <taxon>Arthropoda</taxon>
        <taxon>Hexapoda</taxon>
        <taxon>Insecta</taxon>
        <taxon>Pterygota</taxon>
        <taxon>Neoptera</taxon>
        <taxon>Endopterygota</taxon>
        <taxon>Lepidoptera</taxon>
        <taxon>Glossata</taxon>
        <taxon>Ditrysia</taxon>
        <taxon>Tineoidea</taxon>
        <taxon>Psychidae</taxon>
        <taxon>Oiketicinae</taxon>
        <taxon>Eumeta</taxon>
    </lineage>
</organism>
<keyword evidence="2" id="KW-1185">Reference proteome</keyword>
<evidence type="ECO:0000313" key="1">
    <source>
        <dbReference type="EMBL" id="GBP97099.1"/>
    </source>
</evidence>
<name>A0A4C2AD15_EUMVA</name>
<evidence type="ECO:0000313" key="2">
    <source>
        <dbReference type="Proteomes" id="UP000299102"/>
    </source>
</evidence>
<reference evidence="1 2" key="1">
    <citation type="journal article" date="2019" name="Commun. Biol.">
        <title>The bagworm genome reveals a unique fibroin gene that provides high tensile strength.</title>
        <authorList>
            <person name="Kono N."/>
            <person name="Nakamura H."/>
            <person name="Ohtoshi R."/>
            <person name="Tomita M."/>
            <person name="Numata K."/>
            <person name="Arakawa K."/>
        </authorList>
    </citation>
    <scope>NUCLEOTIDE SEQUENCE [LARGE SCALE GENOMIC DNA]</scope>
</reference>
<accession>A0A4C2AD15</accession>
<comment type="caution">
    <text evidence="1">The sequence shown here is derived from an EMBL/GenBank/DDBJ whole genome shotgun (WGS) entry which is preliminary data.</text>
</comment>